<dbReference type="InterPro" id="IPR000682">
    <property type="entry name" value="PCMT"/>
</dbReference>
<sequence length="217" mass="23921">MNFEQARYNMVEQQIRPWEVLDFGVLDLLMSVRREEFVPEACKALALSEAQIPLGHGGSMLVPVIEGKILQAIQVKRSDKVLEVGAGSGYFAALLAAKADWVRTVDIEPALVNMAHENLKRYGVENVIVEEGDAICGWPSNAPYDLIVVSGGVPQIPESLLQQVKVGGRLFAFVGDERLATAQLVTCVAEGQYRTESLFENGVPMMRNAPRKSQFKF</sequence>
<organism evidence="4 5">
    <name type="scientific">Zoogloea dura</name>
    <dbReference type="NCBI Taxonomy" id="2728840"/>
    <lineage>
        <taxon>Bacteria</taxon>
        <taxon>Pseudomonadati</taxon>
        <taxon>Pseudomonadota</taxon>
        <taxon>Betaproteobacteria</taxon>
        <taxon>Rhodocyclales</taxon>
        <taxon>Zoogloeaceae</taxon>
        <taxon>Zoogloea</taxon>
    </lineage>
</organism>
<name>A0A848GDK1_9RHOO</name>
<dbReference type="AlphaFoldDB" id="A0A848GDK1"/>
<keyword evidence="4" id="KW-0808">Transferase</keyword>
<evidence type="ECO:0000256" key="2">
    <source>
        <dbReference type="ARBA" id="ARBA00013346"/>
    </source>
</evidence>
<evidence type="ECO:0000256" key="1">
    <source>
        <dbReference type="ARBA" id="ARBA00005369"/>
    </source>
</evidence>
<gene>
    <name evidence="4" type="ORF">HHL15_23765</name>
</gene>
<protein>
    <recommendedName>
        <fullName evidence="2">Protein-L-isoaspartate O-methyltransferase</fullName>
    </recommendedName>
    <alternativeName>
        <fullName evidence="3">Protein L-isoaspartyl methyltransferase</fullName>
    </alternativeName>
</protein>
<dbReference type="Pfam" id="PF01135">
    <property type="entry name" value="PCMT"/>
    <property type="match status" value="1"/>
</dbReference>
<dbReference type="GO" id="GO:0032259">
    <property type="term" value="P:methylation"/>
    <property type="evidence" value="ECO:0007669"/>
    <property type="project" value="UniProtKB-KW"/>
</dbReference>
<evidence type="ECO:0000256" key="3">
    <source>
        <dbReference type="ARBA" id="ARBA00030757"/>
    </source>
</evidence>
<dbReference type="InterPro" id="IPR029063">
    <property type="entry name" value="SAM-dependent_MTases_sf"/>
</dbReference>
<evidence type="ECO:0000313" key="4">
    <source>
        <dbReference type="EMBL" id="NML28776.1"/>
    </source>
</evidence>
<keyword evidence="4" id="KW-0489">Methyltransferase</keyword>
<comment type="similarity">
    <text evidence="1">Belongs to the methyltransferase superfamily. L-isoaspartyl/D-aspartyl protein methyltransferase family.</text>
</comment>
<dbReference type="GO" id="GO:0005737">
    <property type="term" value="C:cytoplasm"/>
    <property type="evidence" value="ECO:0007669"/>
    <property type="project" value="TreeGrafter"/>
</dbReference>
<dbReference type="EMBL" id="JABBGA010000035">
    <property type="protein sequence ID" value="NML28776.1"/>
    <property type="molecule type" value="Genomic_DNA"/>
</dbReference>
<comment type="caution">
    <text evidence="4">The sequence shown here is derived from an EMBL/GenBank/DDBJ whole genome shotgun (WGS) entry which is preliminary data.</text>
</comment>
<keyword evidence="5" id="KW-1185">Reference proteome</keyword>
<dbReference type="Gene3D" id="3.40.50.150">
    <property type="entry name" value="Vaccinia Virus protein VP39"/>
    <property type="match status" value="1"/>
</dbReference>
<dbReference type="SUPFAM" id="SSF53335">
    <property type="entry name" value="S-adenosyl-L-methionine-dependent methyltransferases"/>
    <property type="match status" value="1"/>
</dbReference>
<dbReference type="PANTHER" id="PTHR11579">
    <property type="entry name" value="PROTEIN-L-ISOASPARTATE O-METHYLTRANSFERASE"/>
    <property type="match status" value="1"/>
</dbReference>
<evidence type="ECO:0000313" key="5">
    <source>
        <dbReference type="Proteomes" id="UP000580043"/>
    </source>
</evidence>
<dbReference type="CDD" id="cd02440">
    <property type="entry name" value="AdoMet_MTases"/>
    <property type="match status" value="1"/>
</dbReference>
<dbReference type="RefSeq" id="WP_169148296.1">
    <property type="nucleotide sequence ID" value="NZ_JABBGA010000035.1"/>
</dbReference>
<dbReference type="GO" id="GO:0004719">
    <property type="term" value="F:protein-L-isoaspartate (D-aspartate) O-methyltransferase activity"/>
    <property type="evidence" value="ECO:0007669"/>
    <property type="project" value="InterPro"/>
</dbReference>
<proteinExistence type="inferred from homology"/>
<dbReference type="Proteomes" id="UP000580043">
    <property type="component" value="Unassembled WGS sequence"/>
</dbReference>
<reference evidence="4 5" key="1">
    <citation type="submission" date="2020-04" db="EMBL/GenBank/DDBJ databases">
        <title>Zoogloea sp. G-4-1-14 isolated from soil.</title>
        <authorList>
            <person name="Dahal R.H."/>
        </authorList>
    </citation>
    <scope>NUCLEOTIDE SEQUENCE [LARGE SCALE GENOMIC DNA]</scope>
    <source>
        <strain evidence="4 5">G-4-1-14</strain>
    </source>
</reference>
<dbReference type="PANTHER" id="PTHR11579:SF18">
    <property type="entry name" value="PROTEIN-L-ISOASPARTATE O-METHYLTRANSFERASE"/>
    <property type="match status" value="1"/>
</dbReference>
<accession>A0A848GDK1</accession>